<feature type="region of interest" description="Disordered" evidence="1">
    <location>
        <begin position="78"/>
        <end position="100"/>
    </location>
</feature>
<name>A0A820NSM0_9BILA</name>
<protein>
    <submittedName>
        <fullName evidence="2">Uncharacterized protein</fullName>
    </submittedName>
</protein>
<dbReference type="Proteomes" id="UP000663874">
    <property type="component" value="Unassembled WGS sequence"/>
</dbReference>
<evidence type="ECO:0000313" key="2">
    <source>
        <dbReference type="EMBL" id="CAF4395624.1"/>
    </source>
</evidence>
<evidence type="ECO:0000313" key="3">
    <source>
        <dbReference type="Proteomes" id="UP000663874"/>
    </source>
</evidence>
<comment type="caution">
    <text evidence="2">The sequence shown here is derived from an EMBL/GenBank/DDBJ whole genome shotgun (WGS) entry which is preliminary data.</text>
</comment>
<evidence type="ECO:0000256" key="1">
    <source>
        <dbReference type="SAM" id="MobiDB-lite"/>
    </source>
</evidence>
<proteinExistence type="predicted"/>
<feature type="non-terminal residue" evidence="2">
    <location>
        <position position="1"/>
    </location>
</feature>
<sequence>ADVCFLHDTSRLITIGSDDRTIMQWHFTSESDSIAIVDAKRTSIAPTSSQMGLDAAITGDIPDETIEDAQMLQTAQYTGGYLDSDSEDSDSDLSGVEIDSDIEKEKQISYDRTLYREDYQKLK</sequence>
<feature type="non-terminal residue" evidence="2">
    <location>
        <position position="123"/>
    </location>
</feature>
<organism evidence="2 3">
    <name type="scientific">Rotaria sordida</name>
    <dbReference type="NCBI Taxonomy" id="392033"/>
    <lineage>
        <taxon>Eukaryota</taxon>
        <taxon>Metazoa</taxon>
        <taxon>Spiralia</taxon>
        <taxon>Gnathifera</taxon>
        <taxon>Rotifera</taxon>
        <taxon>Eurotatoria</taxon>
        <taxon>Bdelloidea</taxon>
        <taxon>Philodinida</taxon>
        <taxon>Philodinidae</taxon>
        <taxon>Rotaria</taxon>
    </lineage>
</organism>
<reference evidence="2" key="1">
    <citation type="submission" date="2021-02" db="EMBL/GenBank/DDBJ databases">
        <authorList>
            <person name="Nowell W R."/>
        </authorList>
    </citation>
    <scope>NUCLEOTIDE SEQUENCE</scope>
</reference>
<accession>A0A820NSM0</accession>
<dbReference type="EMBL" id="CAJOBE010064081">
    <property type="protein sequence ID" value="CAF4395624.1"/>
    <property type="molecule type" value="Genomic_DNA"/>
</dbReference>
<gene>
    <name evidence="2" type="ORF">FNK824_LOCUS43777</name>
</gene>
<dbReference type="AlphaFoldDB" id="A0A820NSM0"/>